<dbReference type="EMBL" id="LJIG01000278">
    <property type="protein sequence ID" value="KRT86662.1"/>
    <property type="molecule type" value="Genomic_DNA"/>
</dbReference>
<feature type="compositionally biased region" description="Low complexity" evidence="3">
    <location>
        <begin position="146"/>
        <end position="165"/>
    </location>
</feature>
<evidence type="ECO:0000256" key="2">
    <source>
        <dbReference type="ARBA" id="ARBA00023043"/>
    </source>
</evidence>
<keyword evidence="1" id="KW-0677">Repeat</keyword>
<dbReference type="Pfam" id="PF25877">
    <property type="entry name" value="WHD_SOWAH"/>
    <property type="match status" value="1"/>
</dbReference>
<sequence>IGIVRPTSNSVMAASELSLEEILKFFVEKGGLVANRDVVRHFKKYLTDPATQDDARAKFKKYVNQLATTKTEGSEKFLILRPKYSQNEELLKAFSPTPLSPNYDTRSAAGLPPSSSPALSFSDFSPVNSSGPRQPPPYRPPPPVTPTSSSDNISISSSKYSLHSVSDFENPYAPPRKKLSEKKLEAEIKALEDDNGNNSNDGNEEVMEQCEAKQIEKQSVSVRERMQKFNEMASADDGLSPRQKDKKKTTETV</sequence>
<keyword evidence="6" id="KW-1185">Reference proteome</keyword>
<evidence type="ECO:0000313" key="5">
    <source>
        <dbReference type="EMBL" id="KRT86662.1"/>
    </source>
</evidence>
<feature type="compositionally biased region" description="Basic and acidic residues" evidence="3">
    <location>
        <begin position="210"/>
        <end position="228"/>
    </location>
</feature>
<dbReference type="Proteomes" id="UP000051574">
    <property type="component" value="Unassembled WGS sequence"/>
</dbReference>
<accession>A0A0T6BH35</accession>
<dbReference type="PANTHER" id="PTHR14491:SF7">
    <property type="entry name" value="SOSONDOWAH, ISOFORM G"/>
    <property type="match status" value="1"/>
</dbReference>
<protein>
    <recommendedName>
        <fullName evidence="4">SOWAHA-C winged helix-turn-helix domain-containing protein</fullName>
    </recommendedName>
</protein>
<dbReference type="InterPro" id="IPR058889">
    <property type="entry name" value="WHD_SOWAHA-C"/>
</dbReference>
<evidence type="ECO:0000256" key="3">
    <source>
        <dbReference type="SAM" id="MobiDB-lite"/>
    </source>
</evidence>
<feature type="domain" description="SOWAHA-C winged helix-turn-helix" evidence="4">
    <location>
        <begin position="16"/>
        <end position="87"/>
    </location>
</feature>
<dbReference type="AlphaFoldDB" id="A0A0T6BH35"/>
<proteinExistence type="predicted"/>
<organism evidence="5 6">
    <name type="scientific">Oryctes borbonicus</name>
    <dbReference type="NCBI Taxonomy" id="1629725"/>
    <lineage>
        <taxon>Eukaryota</taxon>
        <taxon>Metazoa</taxon>
        <taxon>Ecdysozoa</taxon>
        <taxon>Arthropoda</taxon>
        <taxon>Hexapoda</taxon>
        <taxon>Insecta</taxon>
        <taxon>Pterygota</taxon>
        <taxon>Neoptera</taxon>
        <taxon>Endopterygota</taxon>
        <taxon>Coleoptera</taxon>
        <taxon>Polyphaga</taxon>
        <taxon>Scarabaeiformia</taxon>
        <taxon>Scarabaeidae</taxon>
        <taxon>Dynastinae</taxon>
        <taxon>Oryctes</taxon>
    </lineage>
</organism>
<feature type="non-terminal residue" evidence="5">
    <location>
        <position position="1"/>
    </location>
</feature>
<keyword evidence="2" id="KW-0040">ANK repeat</keyword>
<comment type="caution">
    <text evidence="5">The sequence shown here is derived from an EMBL/GenBank/DDBJ whole genome shotgun (WGS) entry which is preliminary data.</text>
</comment>
<dbReference type="PANTHER" id="PTHR14491">
    <property type="entry name" value="SOSONDOWAH, ISOFORM G"/>
    <property type="match status" value="1"/>
</dbReference>
<feature type="compositionally biased region" description="Pro residues" evidence="3">
    <location>
        <begin position="133"/>
        <end position="145"/>
    </location>
</feature>
<evidence type="ECO:0000313" key="6">
    <source>
        <dbReference type="Proteomes" id="UP000051574"/>
    </source>
</evidence>
<feature type="compositionally biased region" description="Low complexity" evidence="3">
    <location>
        <begin position="107"/>
        <end position="132"/>
    </location>
</feature>
<evidence type="ECO:0000256" key="1">
    <source>
        <dbReference type="ARBA" id="ARBA00022737"/>
    </source>
</evidence>
<feature type="compositionally biased region" description="Basic and acidic residues" evidence="3">
    <location>
        <begin position="181"/>
        <end position="192"/>
    </location>
</feature>
<dbReference type="OrthoDB" id="60433at2759"/>
<feature type="region of interest" description="Disordered" evidence="3">
    <location>
        <begin position="95"/>
        <end position="253"/>
    </location>
</feature>
<name>A0A0T6BH35_9SCAR</name>
<feature type="non-terminal residue" evidence="5">
    <location>
        <position position="253"/>
    </location>
</feature>
<reference evidence="5 6" key="1">
    <citation type="submission" date="2015-09" db="EMBL/GenBank/DDBJ databases">
        <title>Draft genome of the scarab beetle Oryctes borbonicus.</title>
        <authorList>
            <person name="Meyer J.M."/>
            <person name="Markov G.V."/>
            <person name="Baskaran P."/>
            <person name="Herrmann M."/>
            <person name="Sommer R.J."/>
            <person name="Roedelsperger C."/>
        </authorList>
    </citation>
    <scope>NUCLEOTIDE SEQUENCE [LARGE SCALE GENOMIC DNA]</scope>
    <source>
        <strain evidence="5">OB123</strain>
        <tissue evidence="5">Whole animal</tissue>
    </source>
</reference>
<gene>
    <name evidence="5" type="ORF">AMK59_299</name>
</gene>
<evidence type="ECO:0000259" key="4">
    <source>
        <dbReference type="Pfam" id="PF25877"/>
    </source>
</evidence>